<accession>A0A177YF95</accession>
<keyword evidence="2" id="KW-0808">Transferase</keyword>
<dbReference type="RefSeq" id="WP_068424067.1">
    <property type="nucleotide sequence ID" value="NZ_LVHI01000012.1"/>
</dbReference>
<dbReference type="InterPro" id="IPR031165">
    <property type="entry name" value="GNAT_YJDJ"/>
</dbReference>
<dbReference type="InterPro" id="IPR045057">
    <property type="entry name" value="Gcn5-rel_NAT"/>
</dbReference>
<dbReference type="PANTHER" id="PTHR31435">
    <property type="entry name" value="PROTEIN NATD1"/>
    <property type="match status" value="1"/>
</dbReference>
<feature type="domain" description="N-acetyltransferase" evidence="1">
    <location>
        <begin position="15"/>
        <end position="101"/>
    </location>
</feature>
<dbReference type="Gene3D" id="3.40.630.30">
    <property type="match status" value="1"/>
</dbReference>
<dbReference type="GO" id="GO:0016740">
    <property type="term" value="F:transferase activity"/>
    <property type="evidence" value="ECO:0007669"/>
    <property type="project" value="UniProtKB-KW"/>
</dbReference>
<dbReference type="AlphaFoldDB" id="A0A177YF95"/>
<dbReference type="InterPro" id="IPR016181">
    <property type="entry name" value="Acyl_CoA_acyltransferase"/>
</dbReference>
<dbReference type="EMBL" id="LVHI01000012">
    <property type="protein sequence ID" value="OAK54183.1"/>
    <property type="molecule type" value="Genomic_DNA"/>
</dbReference>
<sequence length="116" mass="12754">MTASNDDIRDRVTVAHDAPGQRYTLGIDDSVIGFTEYRDHDGRRVFFHTETDDAYAGHGLSSILVKNALDDVRAQGLRVVAVCPLVAKYVGKHTEVQDIVDPVTPQVLEFLDAASQ</sequence>
<dbReference type="Proteomes" id="UP000077519">
    <property type="component" value="Unassembled WGS sequence"/>
</dbReference>
<keyword evidence="3" id="KW-1185">Reference proteome</keyword>
<dbReference type="PANTHER" id="PTHR31435:SF10">
    <property type="entry name" value="BSR4717 PROTEIN"/>
    <property type="match status" value="1"/>
</dbReference>
<comment type="caution">
    <text evidence="2">The sequence shown here is derived from an EMBL/GenBank/DDBJ whole genome shotgun (WGS) entry which is preliminary data.</text>
</comment>
<protein>
    <submittedName>
        <fullName evidence="2">GNAT family acetyltransferase</fullName>
    </submittedName>
</protein>
<reference evidence="2 3" key="1">
    <citation type="submission" date="2016-03" db="EMBL/GenBank/DDBJ databases">
        <title>Genome sequence of Rhodococcus kyotonensis KB10.</title>
        <authorList>
            <person name="Jeong H."/>
            <person name="Hong C.E."/>
            <person name="Jo S.H."/>
            <person name="Park J.M."/>
        </authorList>
    </citation>
    <scope>NUCLEOTIDE SEQUENCE [LARGE SCALE GENOMIC DNA]</scope>
    <source>
        <strain evidence="2 3">KB10</strain>
    </source>
</reference>
<gene>
    <name evidence="2" type="ORF">A3K89_01715</name>
</gene>
<dbReference type="SUPFAM" id="SSF55729">
    <property type="entry name" value="Acyl-CoA N-acyltransferases (Nat)"/>
    <property type="match status" value="1"/>
</dbReference>
<dbReference type="Pfam" id="PF14542">
    <property type="entry name" value="Acetyltransf_CG"/>
    <property type="match status" value="1"/>
</dbReference>
<name>A0A177YF95_9NOCA</name>
<evidence type="ECO:0000313" key="3">
    <source>
        <dbReference type="Proteomes" id="UP000077519"/>
    </source>
</evidence>
<proteinExistence type="predicted"/>
<evidence type="ECO:0000313" key="2">
    <source>
        <dbReference type="EMBL" id="OAK54183.1"/>
    </source>
</evidence>
<dbReference type="PROSITE" id="PS51729">
    <property type="entry name" value="GNAT_YJDJ"/>
    <property type="match status" value="1"/>
</dbReference>
<evidence type="ECO:0000259" key="1">
    <source>
        <dbReference type="PROSITE" id="PS51729"/>
    </source>
</evidence>
<organism evidence="2 3">
    <name type="scientific">Rhodococcoides kyotonense</name>
    <dbReference type="NCBI Taxonomy" id="398843"/>
    <lineage>
        <taxon>Bacteria</taxon>
        <taxon>Bacillati</taxon>
        <taxon>Actinomycetota</taxon>
        <taxon>Actinomycetes</taxon>
        <taxon>Mycobacteriales</taxon>
        <taxon>Nocardiaceae</taxon>
        <taxon>Rhodococcoides</taxon>
    </lineage>
</organism>